<dbReference type="AlphaFoldDB" id="A0A380MQ15"/>
<protein>
    <submittedName>
        <fullName evidence="5">Sulfate starvation-induced protein 7</fullName>
    </submittedName>
</protein>
<evidence type="ECO:0000256" key="3">
    <source>
        <dbReference type="SAM" id="SignalP"/>
    </source>
</evidence>
<feature type="domain" description="Solute-binding protein family 3/N-terminal" evidence="4">
    <location>
        <begin position="27"/>
        <end position="261"/>
    </location>
</feature>
<accession>A0A380MQ15</accession>
<evidence type="ECO:0000313" key="6">
    <source>
        <dbReference type="Proteomes" id="UP000254601"/>
    </source>
</evidence>
<feature type="signal peptide" evidence="3">
    <location>
        <begin position="1"/>
        <end position="21"/>
    </location>
</feature>
<evidence type="ECO:0000259" key="4">
    <source>
        <dbReference type="SMART" id="SM00062"/>
    </source>
</evidence>
<organism evidence="5 6">
    <name type="scientific">Suttonella ornithocola</name>
    <dbReference type="NCBI Taxonomy" id="279832"/>
    <lineage>
        <taxon>Bacteria</taxon>
        <taxon>Pseudomonadati</taxon>
        <taxon>Pseudomonadota</taxon>
        <taxon>Gammaproteobacteria</taxon>
        <taxon>Cardiobacteriales</taxon>
        <taxon>Cardiobacteriaceae</taxon>
        <taxon>Suttonella</taxon>
    </lineage>
</organism>
<dbReference type="SMART" id="SM00062">
    <property type="entry name" value="PBPb"/>
    <property type="match status" value="1"/>
</dbReference>
<dbReference type="PANTHER" id="PTHR35936">
    <property type="entry name" value="MEMBRANE-BOUND LYTIC MUREIN TRANSGLYCOSYLASE F"/>
    <property type="match status" value="1"/>
</dbReference>
<dbReference type="PANTHER" id="PTHR35936:SF19">
    <property type="entry name" value="AMINO-ACID-BINDING PROTEIN YXEM-RELATED"/>
    <property type="match status" value="1"/>
</dbReference>
<name>A0A380MQ15_9GAMM</name>
<sequence>MKKYWILFFSAMLAFNTNAIAQTQDKTYVVGTVSSAPPFMITGDNRQADGFSTDILKAIAEKEHLKLSFVITKWEGRLEKLDNGEHDILSTVIVTPDRKAKYDLTIPYADSRFMGLLKENPQNTPSRYSNFAEAVDRSQTFITEAGAATEPLLKNIVEKKGSGEAMLTGSTFLTVKAVATGQADMGYSVGKAYQYYINIHPVGKEQHLYGVTDPDSPTIEFTFGLKKGRNDNLLNTLNKGIQEIKADGTYDAIYKKWFGEG</sequence>
<dbReference type="Gene3D" id="3.40.190.10">
    <property type="entry name" value="Periplasmic binding protein-like II"/>
    <property type="match status" value="2"/>
</dbReference>
<evidence type="ECO:0000256" key="1">
    <source>
        <dbReference type="ARBA" id="ARBA00010333"/>
    </source>
</evidence>
<reference evidence="5 6" key="1">
    <citation type="submission" date="2018-06" db="EMBL/GenBank/DDBJ databases">
        <authorList>
            <consortium name="Pathogen Informatics"/>
            <person name="Doyle S."/>
        </authorList>
    </citation>
    <scope>NUCLEOTIDE SEQUENCE [LARGE SCALE GENOMIC DNA]</scope>
    <source>
        <strain evidence="5 6">NCTC13337</strain>
    </source>
</reference>
<dbReference type="Pfam" id="PF00497">
    <property type="entry name" value="SBP_bac_3"/>
    <property type="match status" value="1"/>
</dbReference>
<comment type="similarity">
    <text evidence="1">Belongs to the bacterial solute-binding protein 3 family.</text>
</comment>
<evidence type="ECO:0000256" key="2">
    <source>
        <dbReference type="ARBA" id="ARBA00022729"/>
    </source>
</evidence>
<gene>
    <name evidence="5" type="primary">fliY_3</name>
    <name evidence="5" type="ORF">NCTC13337_00731</name>
</gene>
<keyword evidence="6" id="KW-1185">Reference proteome</keyword>
<proteinExistence type="inferred from homology"/>
<feature type="chain" id="PRO_5016995623" evidence="3">
    <location>
        <begin position="22"/>
        <end position="261"/>
    </location>
</feature>
<dbReference type="Proteomes" id="UP000254601">
    <property type="component" value="Unassembled WGS sequence"/>
</dbReference>
<dbReference type="InterPro" id="IPR001638">
    <property type="entry name" value="Solute-binding_3/MltF_N"/>
</dbReference>
<dbReference type="EMBL" id="UHIC01000001">
    <property type="protein sequence ID" value="SUO94412.1"/>
    <property type="molecule type" value="Genomic_DNA"/>
</dbReference>
<keyword evidence="2 3" id="KW-0732">Signal</keyword>
<dbReference type="RefSeq" id="WP_072575453.1">
    <property type="nucleotide sequence ID" value="NZ_LWHB01000006.1"/>
</dbReference>
<evidence type="ECO:0000313" key="5">
    <source>
        <dbReference type="EMBL" id="SUO94412.1"/>
    </source>
</evidence>
<dbReference type="SUPFAM" id="SSF53850">
    <property type="entry name" value="Periplasmic binding protein-like II"/>
    <property type="match status" value="1"/>
</dbReference>